<dbReference type="EMBL" id="MU150272">
    <property type="protein sequence ID" value="KAF9462425.1"/>
    <property type="molecule type" value="Genomic_DNA"/>
</dbReference>
<reference evidence="1" key="1">
    <citation type="submission" date="2020-11" db="EMBL/GenBank/DDBJ databases">
        <authorList>
            <consortium name="DOE Joint Genome Institute"/>
            <person name="Ahrendt S."/>
            <person name="Riley R."/>
            <person name="Andreopoulos W."/>
            <person name="Labutti K."/>
            <person name="Pangilinan J."/>
            <person name="Ruiz-Duenas F.J."/>
            <person name="Barrasa J.M."/>
            <person name="Sanchez-Garcia M."/>
            <person name="Camarero S."/>
            <person name="Miyauchi S."/>
            <person name="Serrano A."/>
            <person name="Linde D."/>
            <person name="Babiker R."/>
            <person name="Drula E."/>
            <person name="Ayuso-Fernandez I."/>
            <person name="Pacheco R."/>
            <person name="Padilla G."/>
            <person name="Ferreira P."/>
            <person name="Barriuso J."/>
            <person name="Kellner H."/>
            <person name="Castanera R."/>
            <person name="Alfaro M."/>
            <person name="Ramirez L."/>
            <person name="Pisabarro A.G."/>
            <person name="Kuo A."/>
            <person name="Tritt A."/>
            <person name="Lipzen A."/>
            <person name="He G."/>
            <person name="Yan M."/>
            <person name="Ng V."/>
            <person name="Cullen D."/>
            <person name="Martin F."/>
            <person name="Rosso M.-N."/>
            <person name="Henrissat B."/>
            <person name="Hibbett D."/>
            <person name="Martinez A.T."/>
            <person name="Grigoriev I.V."/>
        </authorList>
    </citation>
    <scope>NUCLEOTIDE SEQUENCE</scope>
    <source>
        <strain evidence="1">CBS 247.69</strain>
    </source>
</reference>
<comment type="caution">
    <text evidence="1">The sequence shown here is derived from an EMBL/GenBank/DDBJ whole genome shotgun (WGS) entry which is preliminary data.</text>
</comment>
<dbReference type="Proteomes" id="UP000807353">
    <property type="component" value="Unassembled WGS sequence"/>
</dbReference>
<evidence type="ECO:0000313" key="1">
    <source>
        <dbReference type="EMBL" id="KAF9462425.1"/>
    </source>
</evidence>
<evidence type="ECO:0000313" key="2">
    <source>
        <dbReference type="Proteomes" id="UP000807353"/>
    </source>
</evidence>
<gene>
    <name evidence="1" type="ORF">BDZ94DRAFT_1261334</name>
</gene>
<dbReference type="AlphaFoldDB" id="A0A9P5Y775"/>
<proteinExistence type="predicted"/>
<accession>A0A9P5Y775</accession>
<protein>
    <submittedName>
        <fullName evidence="1">Uncharacterized protein</fullName>
    </submittedName>
</protein>
<name>A0A9P5Y775_9AGAR</name>
<organism evidence="1 2">
    <name type="scientific">Collybia nuda</name>
    <dbReference type="NCBI Taxonomy" id="64659"/>
    <lineage>
        <taxon>Eukaryota</taxon>
        <taxon>Fungi</taxon>
        <taxon>Dikarya</taxon>
        <taxon>Basidiomycota</taxon>
        <taxon>Agaricomycotina</taxon>
        <taxon>Agaricomycetes</taxon>
        <taxon>Agaricomycetidae</taxon>
        <taxon>Agaricales</taxon>
        <taxon>Tricholomatineae</taxon>
        <taxon>Clitocybaceae</taxon>
        <taxon>Collybia</taxon>
    </lineage>
</organism>
<keyword evidence="2" id="KW-1185">Reference proteome</keyword>
<sequence length="54" mass="5973">MSKLCITSLALGCLSTAPPINIHNELLNAHLRRKMPGKTSWRAELGKIKKLNCT</sequence>